<dbReference type="SUPFAM" id="SSF63817">
    <property type="entry name" value="Sortase"/>
    <property type="match status" value="1"/>
</dbReference>
<dbReference type="NCBIfam" id="TIGR01076">
    <property type="entry name" value="sortase_fam"/>
    <property type="match status" value="1"/>
</dbReference>
<proteinExistence type="predicted"/>
<reference evidence="3 4" key="1">
    <citation type="submission" date="2021-03" db="EMBL/GenBank/DDBJ databases">
        <title>Sequencing the genomes of 1000 actinobacteria strains.</title>
        <authorList>
            <person name="Klenk H.-P."/>
        </authorList>
    </citation>
    <scope>NUCLEOTIDE SEQUENCE [LARGE SCALE GENOMIC DNA]</scope>
    <source>
        <strain evidence="3 4">DSM 16005</strain>
    </source>
</reference>
<keyword evidence="2" id="KW-1133">Transmembrane helix</keyword>
<name>A0ABS4YWU0_9MICC</name>
<gene>
    <name evidence="3" type="ORF">JOF48_002051</name>
</gene>
<keyword evidence="1 3" id="KW-0378">Hydrolase</keyword>
<keyword evidence="2" id="KW-0472">Membrane</keyword>
<evidence type="ECO:0000256" key="2">
    <source>
        <dbReference type="SAM" id="Phobius"/>
    </source>
</evidence>
<dbReference type="EMBL" id="JAGIOI010000001">
    <property type="protein sequence ID" value="MBP2413252.1"/>
    <property type="molecule type" value="Genomic_DNA"/>
</dbReference>
<dbReference type="GO" id="GO:0016787">
    <property type="term" value="F:hydrolase activity"/>
    <property type="evidence" value="ECO:0007669"/>
    <property type="project" value="UniProtKB-KW"/>
</dbReference>
<evidence type="ECO:0000256" key="1">
    <source>
        <dbReference type="ARBA" id="ARBA00022801"/>
    </source>
</evidence>
<sequence>MQRLLIVLVALGGITLLLYPTAASWFSDRAHATEISGYGEMTAARDDGEIDSMIQEAKAFNAALPGGPIRDPYVLNANGRQTSIGPGSQEYKELLGMGDDGMIGRISIPAINAQLPIFHGTGDDTLAKGVGHLFGSALPVGGESTHSVMTAHSGYVNSTLFDDLKKVAIGDVFNITVLNQTIYYKVDQILTVLPDETDDLRKANGKDYVTLITCTPTGVNTHRLLVRGERIEAPGEESEQAQVMAANAVDPGFPWWALAIAGAGLGSVLVTRPRRPGRLRAPVA</sequence>
<comment type="caution">
    <text evidence="3">The sequence shown here is derived from an EMBL/GenBank/DDBJ whole genome shotgun (WGS) entry which is preliminary data.</text>
</comment>
<keyword evidence="4" id="KW-1185">Reference proteome</keyword>
<dbReference type="RefSeq" id="WP_245346488.1">
    <property type="nucleotide sequence ID" value="NZ_JAGIOI010000001.1"/>
</dbReference>
<organism evidence="3 4">
    <name type="scientific">Arthrobacter stackebrandtii</name>
    <dbReference type="NCBI Taxonomy" id="272161"/>
    <lineage>
        <taxon>Bacteria</taxon>
        <taxon>Bacillati</taxon>
        <taxon>Actinomycetota</taxon>
        <taxon>Actinomycetes</taxon>
        <taxon>Micrococcales</taxon>
        <taxon>Micrococcaceae</taxon>
        <taxon>Arthrobacter</taxon>
    </lineage>
</organism>
<dbReference type="InterPro" id="IPR042002">
    <property type="entry name" value="Sortase_C"/>
</dbReference>
<dbReference type="CDD" id="cd05827">
    <property type="entry name" value="Sortase_C"/>
    <property type="match status" value="1"/>
</dbReference>
<evidence type="ECO:0000313" key="4">
    <source>
        <dbReference type="Proteomes" id="UP000711614"/>
    </source>
</evidence>
<keyword evidence="2" id="KW-0812">Transmembrane</keyword>
<protein>
    <submittedName>
        <fullName evidence="3">Sortase A</fullName>
        <ecNumber evidence="3">3.4.22.70</ecNumber>
    </submittedName>
</protein>
<dbReference type="InterPro" id="IPR023365">
    <property type="entry name" value="Sortase_dom-sf"/>
</dbReference>
<accession>A0ABS4YWU0</accession>
<dbReference type="Proteomes" id="UP000711614">
    <property type="component" value="Unassembled WGS sequence"/>
</dbReference>
<dbReference type="NCBIfam" id="NF033745">
    <property type="entry name" value="class_C_sortase"/>
    <property type="match status" value="1"/>
</dbReference>
<evidence type="ECO:0000313" key="3">
    <source>
        <dbReference type="EMBL" id="MBP2413252.1"/>
    </source>
</evidence>
<dbReference type="InterPro" id="IPR005754">
    <property type="entry name" value="Sortase"/>
</dbReference>
<dbReference type="Pfam" id="PF04203">
    <property type="entry name" value="Sortase"/>
    <property type="match status" value="1"/>
</dbReference>
<dbReference type="EC" id="3.4.22.70" evidence="3"/>
<feature type="transmembrane region" description="Helical" evidence="2">
    <location>
        <begin position="253"/>
        <end position="270"/>
    </location>
</feature>
<dbReference type="Gene3D" id="2.40.260.10">
    <property type="entry name" value="Sortase"/>
    <property type="match status" value="1"/>
</dbReference>